<dbReference type="EMBL" id="KZ819713">
    <property type="protein sequence ID" value="PWN53706.1"/>
    <property type="molecule type" value="Genomic_DNA"/>
</dbReference>
<name>A0ACD0P6L8_9BASI</name>
<sequence>MGSCAPIREDLAACIVKTDCFLVDKRTAQDCLTNHMAELPTECQHLYKSYVECRRAMVSQSLEGREESGGGGNGERKHASRCSSVIASNCALFSLLLQLVGTPKKLDMRKRFRGNKASASSSNNPPGGTTAVESSISSSETSSST</sequence>
<dbReference type="Proteomes" id="UP000245626">
    <property type="component" value="Unassembled WGS sequence"/>
</dbReference>
<evidence type="ECO:0000313" key="2">
    <source>
        <dbReference type="Proteomes" id="UP000245626"/>
    </source>
</evidence>
<keyword evidence="2" id="KW-1185">Reference proteome</keyword>
<gene>
    <name evidence="1" type="ORF">IE53DRAFT_324437</name>
</gene>
<accession>A0ACD0P6L8</accession>
<reference evidence="1 2" key="1">
    <citation type="journal article" date="2018" name="Mol. Biol. Evol.">
        <title>Broad Genomic Sampling Reveals a Smut Pathogenic Ancestry of the Fungal Clade Ustilaginomycotina.</title>
        <authorList>
            <person name="Kijpornyongpan T."/>
            <person name="Mondo S.J."/>
            <person name="Barry K."/>
            <person name="Sandor L."/>
            <person name="Lee J."/>
            <person name="Lipzen A."/>
            <person name="Pangilinan J."/>
            <person name="LaButti K."/>
            <person name="Hainaut M."/>
            <person name="Henrissat B."/>
            <person name="Grigoriev I.V."/>
            <person name="Spatafora J.W."/>
            <person name="Aime M.C."/>
        </authorList>
    </citation>
    <scope>NUCLEOTIDE SEQUENCE [LARGE SCALE GENOMIC DNA]</scope>
    <source>
        <strain evidence="1 2">SA 807</strain>
    </source>
</reference>
<proteinExistence type="predicted"/>
<protein>
    <submittedName>
        <fullName evidence="1">Uncharacterized protein</fullName>
    </submittedName>
</protein>
<evidence type="ECO:0000313" key="1">
    <source>
        <dbReference type="EMBL" id="PWN53706.1"/>
    </source>
</evidence>
<organism evidence="1 2">
    <name type="scientific">Violaceomyces palustris</name>
    <dbReference type="NCBI Taxonomy" id="1673888"/>
    <lineage>
        <taxon>Eukaryota</taxon>
        <taxon>Fungi</taxon>
        <taxon>Dikarya</taxon>
        <taxon>Basidiomycota</taxon>
        <taxon>Ustilaginomycotina</taxon>
        <taxon>Ustilaginomycetes</taxon>
        <taxon>Violaceomycetales</taxon>
        <taxon>Violaceomycetaceae</taxon>
        <taxon>Violaceomyces</taxon>
    </lineage>
</organism>